<keyword evidence="3" id="KW-1185">Reference proteome</keyword>
<evidence type="ECO:0000256" key="1">
    <source>
        <dbReference type="SAM" id="SignalP"/>
    </source>
</evidence>
<evidence type="ECO:0000313" key="3">
    <source>
        <dbReference type="Proteomes" id="UP001283341"/>
    </source>
</evidence>
<accession>A0AAE0MA74</accession>
<dbReference type="Proteomes" id="UP001283341">
    <property type="component" value="Unassembled WGS sequence"/>
</dbReference>
<proteinExistence type="predicted"/>
<feature type="signal peptide" evidence="1">
    <location>
        <begin position="1"/>
        <end position="17"/>
    </location>
</feature>
<evidence type="ECO:0000313" key="2">
    <source>
        <dbReference type="EMBL" id="KAK3325096.1"/>
    </source>
</evidence>
<gene>
    <name evidence="2" type="ORF">B0H66DRAFT_529150</name>
</gene>
<protein>
    <submittedName>
        <fullName evidence="2">Uncharacterized protein</fullName>
    </submittedName>
</protein>
<reference evidence="2" key="1">
    <citation type="journal article" date="2023" name="Mol. Phylogenet. Evol.">
        <title>Genome-scale phylogeny and comparative genomics of the fungal order Sordariales.</title>
        <authorList>
            <person name="Hensen N."/>
            <person name="Bonometti L."/>
            <person name="Westerberg I."/>
            <person name="Brannstrom I.O."/>
            <person name="Guillou S."/>
            <person name="Cros-Aarteil S."/>
            <person name="Calhoun S."/>
            <person name="Haridas S."/>
            <person name="Kuo A."/>
            <person name="Mondo S."/>
            <person name="Pangilinan J."/>
            <person name="Riley R."/>
            <person name="LaButti K."/>
            <person name="Andreopoulos B."/>
            <person name="Lipzen A."/>
            <person name="Chen C."/>
            <person name="Yan M."/>
            <person name="Daum C."/>
            <person name="Ng V."/>
            <person name="Clum A."/>
            <person name="Steindorff A."/>
            <person name="Ohm R.A."/>
            <person name="Martin F."/>
            <person name="Silar P."/>
            <person name="Natvig D.O."/>
            <person name="Lalanne C."/>
            <person name="Gautier V."/>
            <person name="Ament-Velasquez S.L."/>
            <person name="Kruys A."/>
            <person name="Hutchinson M.I."/>
            <person name="Powell A.J."/>
            <person name="Barry K."/>
            <person name="Miller A.N."/>
            <person name="Grigoriev I.V."/>
            <person name="Debuchy R."/>
            <person name="Gladieux P."/>
            <person name="Hiltunen Thoren M."/>
            <person name="Johannesson H."/>
        </authorList>
    </citation>
    <scope>NUCLEOTIDE SEQUENCE</scope>
    <source>
        <strain evidence="2">CBS 118394</strain>
    </source>
</reference>
<organism evidence="2 3">
    <name type="scientific">Apodospora peruviana</name>
    <dbReference type="NCBI Taxonomy" id="516989"/>
    <lineage>
        <taxon>Eukaryota</taxon>
        <taxon>Fungi</taxon>
        <taxon>Dikarya</taxon>
        <taxon>Ascomycota</taxon>
        <taxon>Pezizomycotina</taxon>
        <taxon>Sordariomycetes</taxon>
        <taxon>Sordariomycetidae</taxon>
        <taxon>Sordariales</taxon>
        <taxon>Lasiosphaeriaceae</taxon>
        <taxon>Apodospora</taxon>
    </lineage>
</organism>
<reference evidence="2" key="2">
    <citation type="submission" date="2023-06" db="EMBL/GenBank/DDBJ databases">
        <authorList>
            <consortium name="Lawrence Berkeley National Laboratory"/>
            <person name="Haridas S."/>
            <person name="Hensen N."/>
            <person name="Bonometti L."/>
            <person name="Westerberg I."/>
            <person name="Brannstrom I.O."/>
            <person name="Guillou S."/>
            <person name="Cros-Aarteil S."/>
            <person name="Calhoun S."/>
            <person name="Kuo A."/>
            <person name="Mondo S."/>
            <person name="Pangilinan J."/>
            <person name="Riley R."/>
            <person name="Labutti K."/>
            <person name="Andreopoulos B."/>
            <person name="Lipzen A."/>
            <person name="Chen C."/>
            <person name="Yanf M."/>
            <person name="Daum C."/>
            <person name="Ng V."/>
            <person name="Clum A."/>
            <person name="Steindorff A."/>
            <person name="Ohm R."/>
            <person name="Martin F."/>
            <person name="Silar P."/>
            <person name="Natvig D."/>
            <person name="Lalanne C."/>
            <person name="Gautier V."/>
            <person name="Ament-Velasquez S.L."/>
            <person name="Kruys A."/>
            <person name="Hutchinson M.I."/>
            <person name="Powell A.J."/>
            <person name="Barry K."/>
            <person name="Miller A.N."/>
            <person name="Grigoriev I.V."/>
            <person name="Debuchy R."/>
            <person name="Gladieux P."/>
            <person name="Thoren M.H."/>
            <person name="Johannesson H."/>
        </authorList>
    </citation>
    <scope>NUCLEOTIDE SEQUENCE</scope>
    <source>
        <strain evidence="2">CBS 118394</strain>
    </source>
</reference>
<comment type="caution">
    <text evidence="2">The sequence shown here is derived from an EMBL/GenBank/DDBJ whole genome shotgun (WGS) entry which is preliminary data.</text>
</comment>
<feature type="chain" id="PRO_5042173553" evidence="1">
    <location>
        <begin position="18"/>
        <end position="187"/>
    </location>
</feature>
<keyword evidence="1" id="KW-0732">Signal</keyword>
<name>A0AAE0MA74_9PEZI</name>
<sequence length="187" mass="21193">MSFKLAFVLSSIRLTQTIFSLPSSAYIQGTLRWDWPFIEPPKRRASEDMIIRDLDGRRLSFKNDNRSTSKIPRVLHTVDITNIMDEDDVFAASQKFITAGGAKISTLHKTARKGHKDRSGARMGMPNLVPSWWKKSPSTAPTMVLDICTCASRRTPTRCHRTERLQATYLLGHVRIAFSGVNSMHPY</sequence>
<dbReference type="AlphaFoldDB" id="A0AAE0MA74"/>
<dbReference type="EMBL" id="JAUEDM010000002">
    <property type="protein sequence ID" value="KAK3325096.1"/>
    <property type="molecule type" value="Genomic_DNA"/>
</dbReference>